<dbReference type="InParanoid" id="D7FII5"/>
<dbReference type="EMBL" id="FN649747">
    <property type="protein sequence ID" value="CBJ28808.1"/>
    <property type="molecule type" value="Genomic_DNA"/>
</dbReference>
<evidence type="ECO:0000313" key="4">
    <source>
        <dbReference type="Proteomes" id="UP000002630"/>
    </source>
</evidence>
<dbReference type="PROSITE" id="PS51186">
    <property type="entry name" value="GNAT"/>
    <property type="match status" value="1"/>
</dbReference>
<dbReference type="PANTHER" id="PTHR43072">
    <property type="entry name" value="N-ACETYLTRANSFERASE"/>
    <property type="match status" value="1"/>
</dbReference>
<protein>
    <submittedName>
        <fullName evidence="3">Ribosomal-protein-alanine acetyltransferase-like protein</fullName>
    </submittedName>
</protein>
<dbReference type="AlphaFoldDB" id="D7FII5"/>
<evidence type="ECO:0000256" key="1">
    <source>
        <dbReference type="SAM" id="MobiDB-lite"/>
    </source>
</evidence>
<keyword evidence="4" id="KW-1185">Reference proteome</keyword>
<feature type="domain" description="N-acetyltransferase" evidence="2">
    <location>
        <begin position="16"/>
        <end position="179"/>
    </location>
</feature>
<dbReference type="PANTHER" id="PTHR43072:SF36">
    <property type="entry name" value="RIBOSOMAL-PROTEIN-ALANINE ACETYLTRANSFERASE"/>
    <property type="match status" value="1"/>
</dbReference>
<dbReference type="GO" id="GO:0016747">
    <property type="term" value="F:acyltransferase activity, transferring groups other than amino-acyl groups"/>
    <property type="evidence" value="ECO:0007669"/>
    <property type="project" value="InterPro"/>
</dbReference>
<dbReference type="Proteomes" id="UP000002630">
    <property type="component" value="Linkage Group LG22"/>
</dbReference>
<accession>D7FII5</accession>
<feature type="compositionally biased region" description="Basic and acidic residues" evidence="1">
    <location>
        <begin position="202"/>
        <end position="218"/>
    </location>
</feature>
<feature type="region of interest" description="Disordered" evidence="1">
    <location>
        <begin position="169"/>
        <end position="218"/>
    </location>
</feature>
<name>D7FII5_ECTSI</name>
<dbReference type="OrthoDB" id="10291221at2759"/>
<dbReference type="InterPro" id="IPR000182">
    <property type="entry name" value="GNAT_dom"/>
</dbReference>
<proteinExistence type="predicted"/>
<dbReference type="EMBL" id="FN647878">
    <property type="protein sequence ID" value="CBJ28808.1"/>
    <property type="molecule type" value="Genomic_DNA"/>
</dbReference>
<dbReference type="SUPFAM" id="SSF55729">
    <property type="entry name" value="Acyl-CoA N-acyltransferases (Nat)"/>
    <property type="match status" value="1"/>
</dbReference>
<reference evidence="3 4" key="1">
    <citation type="journal article" date="2010" name="Nature">
        <title>The Ectocarpus genome and the independent evolution of multicellularity in brown algae.</title>
        <authorList>
            <person name="Cock J.M."/>
            <person name="Sterck L."/>
            <person name="Rouze P."/>
            <person name="Scornet D."/>
            <person name="Allen A.E."/>
            <person name="Amoutzias G."/>
            <person name="Anthouard V."/>
            <person name="Artiguenave F."/>
            <person name="Aury J.M."/>
            <person name="Badger J.H."/>
            <person name="Beszteri B."/>
            <person name="Billiau K."/>
            <person name="Bonnet E."/>
            <person name="Bothwell J.H."/>
            <person name="Bowler C."/>
            <person name="Boyen C."/>
            <person name="Brownlee C."/>
            <person name="Carrano C.J."/>
            <person name="Charrier B."/>
            <person name="Cho G.Y."/>
            <person name="Coelho S.M."/>
            <person name="Collen J."/>
            <person name="Corre E."/>
            <person name="Da Silva C."/>
            <person name="Delage L."/>
            <person name="Delaroque N."/>
            <person name="Dittami S.M."/>
            <person name="Doulbeau S."/>
            <person name="Elias M."/>
            <person name="Farnham G."/>
            <person name="Gachon C.M."/>
            <person name="Gschloessl B."/>
            <person name="Heesch S."/>
            <person name="Jabbari K."/>
            <person name="Jubin C."/>
            <person name="Kawai H."/>
            <person name="Kimura K."/>
            <person name="Kloareg B."/>
            <person name="Kupper F.C."/>
            <person name="Lang D."/>
            <person name="Le Bail A."/>
            <person name="Leblanc C."/>
            <person name="Lerouge P."/>
            <person name="Lohr M."/>
            <person name="Lopez P.J."/>
            <person name="Martens C."/>
            <person name="Maumus F."/>
            <person name="Michel G."/>
            <person name="Miranda-Saavedra D."/>
            <person name="Morales J."/>
            <person name="Moreau H."/>
            <person name="Motomura T."/>
            <person name="Nagasato C."/>
            <person name="Napoli C.A."/>
            <person name="Nelson D.R."/>
            <person name="Nyvall-Collen P."/>
            <person name="Peters A.F."/>
            <person name="Pommier C."/>
            <person name="Potin P."/>
            <person name="Poulain J."/>
            <person name="Quesneville H."/>
            <person name="Read B."/>
            <person name="Rensing S.A."/>
            <person name="Ritter A."/>
            <person name="Rousvoal S."/>
            <person name="Samanta M."/>
            <person name="Samson G."/>
            <person name="Schroeder D.C."/>
            <person name="Segurens B."/>
            <person name="Strittmatter M."/>
            <person name="Tonon T."/>
            <person name="Tregear J.W."/>
            <person name="Valentin K."/>
            <person name="von Dassow P."/>
            <person name="Yamagishi T."/>
            <person name="Van de Peer Y."/>
            <person name="Wincker P."/>
        </authorList>
    </citation>
    <scope>NUCLEOTIDE SEQUENCE [LARGE SCALE GENOMIC DNA]</scope>
    <source>
        <strain evidence="4">Ec32 / CCAP1310/4</strain>
    </source>
</reference>
<dbReference type="CDD" id="cd04301">
    <property type="entry name" value="NAT_SF"/>
    <property type="match status" value="1"/>
</dbReference>
<sequence length="227" mass="24512">MMMCSSQGVDTCNRRYTVRTCTGSEDYSAVIGLVDAWWGGRRMSPMLPRLFFDNFCDTTFMAVIRDEAQPAEAQQAEAADTKQRDEVVVGFLCGFVSQSRAGEAHAHFIGIDPAHRGAGLGALLYDQFFKAVQTRGCTLVHAVTSPANTASVAFHKAIGFEAVPAIAPDAEGDERKGGTGKARSSSGASEHRSLGEQSGRVPVDRELVHIDYDGPDDGDRVVLEKRL</sequence>
<evidence type="ECO:0000313" key="3">
    <source>
        <dbReference type="EMBL" id="CBJ28808.1"/>
    </source>
</evidence>
<dbReference type="Gene3D" id="3.40.630.30">
    <property type="match status" value="1"/>
</dbReference>
<evidence type="ECO:0000259" key="2">
    <source>
        <dbReference type="PROSITE" id="PS51186"/>
    </source>
</evidence>
<gene>
    <name evidence="3" type="ORF">Esi_0120_0071</name>
</gene>
<organism evidence="3 4">
    <name type="scientific">Ectocarpus siliculosus</name>
    <name type="common">Brown alga</name>
    <name type="synonym">Conferva siliculosa</name>
    <dbReference type="NCBI Taxonomy" id="2880"/>
    <lineage>
        <taxon>Eukaryota</taxon>
        <taxon>Sar</taxon>
        <taxon>Stramenopiles</taxon>
        <taxon>Ochrophyta</taxon>
        <taxon>PX clade</taxon>
        <taxon>Phaeophyceae</taxon>
        <taxon>Ectocarpales</taxon>
        <taxon>Ectocarpaceae</taxon>
        <taxon>Ectocarpus</taxon>
    </lineage>
</organism>
<dbReference type="InterPro" id="IPR016181">
    <property type="entry name" value="Acyl_CoA_acyltransferase"/>
</dbReference>
<dbReference type="Pfam" id="PF00583">
    <property type="entry name" value="Acetyltransf_1"/>
    <property type="match status" value="1"/>
</dbReference>